<feature type="transmembrane region" description="Helical" evidence="2">
    <location>
        <begin position="44"/>
        <end position="65"/>
    </location>
</feature>
<reference evidence="3" key="1">
    <citation type="submission" date="2018-08" db="EMBL/GenBank/DDBJ databases">
        <title>Draft genome sequence of azole-resistant Aspergillus thermomutatus (Neosartorya pseudofischeri) strain HMR AF 39, isolated from a human nasal aspirate.</title>
        <authorList>
            <person name="Parent-Michaud M."/>
            <person name="Dufresne P.J."/>
            <person name="Fournier E."/>
            <person name="Martineau C."/>
            <person name="Moreira S."/>
            <person name="Perkins V."/>
            <person name="De Repentigny L."/>
            <person name="Dufresne S.F."/>
        </authorList>
    </citation>
    <scope>NUCLEOTIDE SEQUENCE [LARGE SCALE GENOMIC DNA]</scope>
    <source>
        <strain evidence="3">HMR AF 39</strain>
    </source>
</reference>
<keyword evidence="4" id="KW-1185">Reference proteome</keyword>
<dbReference type="VEuPathDB" id="FungiDB:CDV56_108964"/>
<sequence>MDQKNEPGNSAASDSQSNGMRMPTFFHSGTRLNLPLYGQSTHSIAVYILTLVVFFFLAWSNRFLVAVKDKLEDKIITARALQTLGRLPLHRRRALFKARVSPLPRLVRIDRENHPRADDGRIEMLAHREERPRGHESGTDNLSSNGPTPHKSVSYYVWMRALVEVLRALMAFVL</sequence>
<dbReference type="Proteomes" id="UP000215305">
    <property type="component" value="Unassembled WGS sequence"/>
</dbReference>
<protein>
    <submittedName>
        <fullName evidence="3">Uncharacterized protein</fullName>
    </submittedName>
</protein>
<evidence type="ECO:0000256" key="1">
    <source>
        <dbReference type="SAM" id="MobiDB-lite"/>
    </source>
</evidence>
<dbReference type="OrthoDB" id="4471269at2759"/>
<dbReference type="EMBL" id="NKHU02000008">
    <property type="protein sequence ID" value="RHZ67159.1"/>
    <property type="molecule type" value="Genomic_DNA"/>
</dbReference>
<comment type="caution">
    <text evidence="3">The sequence shown here is derived from an EMBL/GenBank/DDBJ whole genome shotgun (WGS) entry which is preliminary data.</text>
</comment>
<name>A0A397HV91_ASPTH</name>
<evidence type="ECO:0000313" key="4">
    <source>
        <dbReference type="Proteomes" id="UP000215305"/>
    </source>
</evidence>
<dbReference type="GeneID" id="38130938"/>
<evidence type="ECO:0000313" key="3">
    <source>
        <dbReference type="EMBL" id="RHZ67159.1"/>
    </source>
</evidence>
<feature type="compositionally biased region" description="Basic and acidic residues" evidence="1">
    <location>
        <begin position="127"/>
        <end position="138"/>
    </location>
</feature>
<keyword evidence="2" id="KW-1133">Transmembrane helix</keyword>
<feature type="region of interest" description="Disordered" evidence="1">
    <location>
        <begin position="1"/>
        <end position="20"/>
    </location>
</feature>
<feature type="compositionally biased region" description="Polar residues" evidence="1">
    <location>
        <begin position="1"/>
        <end position="19"/>
    </location>
</feature>
<organism evidence="3 4">
    <name type="scientific">Aspergillus thermomutatus</name>
    <name type="common">Neosartorya pseudofischeri</name>
    <dbReference type="NCBI Taxonomy" id="41047"/>
    <lineage>
        <taxon>Eukaryota</taxon>
        <taxon>Fungi</taxon>
        <taxon>Dikarya</taxon>
        <taxon>Ascomycota</taxon>
        <taxon>Pezizomycotina</taxon>
        <taxon>Eurotiomycetes</taxon>
        <taxon>Eurotiomycetidae</taxon>
        <taxon>Eurotiales</taxon>
        <taxon>Aspergillaceae</taxon>
        <taxon>Aspergillus</taxon>
        <taxon>Aspergillus subgen. Fumigati</taxon>
    </lineage>
</organism>
<accession>A0A397HV91</accession>
<keyword evidence="2" id="KW-0472">Membrane</keyword>
<dbReference type="AlphaFoldDB" id="A0A397HV91"/>
<keyword evidence="2" id="KW-0812">Transmembrane</keyword>
<gene>
    <name evidence="3" type="ORF">CDV56_108964</name>
</gene>
<evidence type="ECO:0000256" key="2">
    <source>
        <dbReference type="SAM" id="Phobius"/>
    </source>
</evidence>
<proteinExistence type="predicted"/>
<feature type="region of interest" description="Disordered" evidence="1">
    <location>
        <begin position="127"/>
        <end position="147"/>
    </location>
</feature>
<dbReference type="RefSeq" id="XP_026618511.1">
    <property type="nucleotide sequence ID" value="XM_026762583.1"/>
</dbReference>